<evidence type="ECO:0000313" key="15">
    <source>
        <dbReference type="EMBL" id="RZI04132.1"/>
    </source>
</evidence>
<dbReference type="InterPro" id="IPR050187">
    <property type="entry name" value="Lipid_Phosphate_FormReg"/>
</dbReference>
<dbReference type="EMBL" id="RQTE01000037">
    <property type="protein sequence ID" value="RZI04132.1"/>
    <property type="molecule type" value="Genomic_DNA"/>
</dbReference>
<dbReference type="InterPro" id="IPR016064">
    <property type="entry name" value="NAD/diacylglycerol_kinase_sf"/>
</dbReference>
<keyword evidence="8" id="KW-0067">ATP-binding</keyword>
<dbReference type="PROSITE" id="PS50146">
    <property type="entry name" value="DAGK"/>
    <property type="match status" value="1"/>
</dbReference>
<organism evidence="15 16">
    <name type="scientific">Staphylococcus condimenti</name>
    <dbReference type="NCBI Taxonomy" id="70255"/>
    <lineage>
        <taxon>Bacteria</taxon>
        <taxon>Bacillati</taxon>
        <taxon>Bacillota</taxon>
        <taxon>Bacilli</taxon>
        <taxon>Bacillales</taxon>
        <taxon>Staphylococcaceae</taxon>
        <taxon>Staphylococcus</taxon>
    </lineage>
</organism>
<dbReference type="RefSeq" id="WP_047131103.1">
    <property type="nucleotide sequence ID" value="NZ_CP015114.1"/>
</dbReference>
<evidence type="ECO:0000256" key="12">
    <source>
        <dbReference type="ARBA" id="ARBA00023264"/>
    </source>
</evidence>
<reference evidence="14 17" key="2">
    <citation type="submission" date="2021-01" db="EMBL/GenBank/DDBJ databases">
        <title>FDA dAtabase for Regulatory Grade micrObial Sequences (FDA-ARGOS): Supporting development and validation of Infectious Disease Dx tests.</title>
        <authorList>
            <person name="Sproer C."/>
            <person name="Gronow S."/>
            <person name="Severitt S."/>
            <person name="Schroder I."/>
            <person name="Tallon L."/>
            <person name="Sadzewicz L."/>
            <person name="Zhao X."/>
            <person name="Boylan J."/>
            <person name="Ott S."/>
            <person name="Bowen H."/>
            <person name="Vavikolanu K."/>
            <person name="Mehta A."/>
            <person name="Aluvathingal J."/>
            <person name="Nadendla S."/>
            <person name="Lowell S."/>
            <person name="Myers T."/>
            <person name="Yan Y."/>
            <person name="Sichtig H."/>
        </authorList>
    </citation>
    <scope>NUCLEOTIDE SEQUENCE [LARGE SCALE GENOMIC DNA]</scope>
    <source>
        <strain evidence="14 17">FDAARGOS_1148</strain>
    </source>
</reference>
<evidence type="ECO:0000256" key="6">
    <source>
        <dbReference type="ARBA" id="ARBA00022741"/>
    </source>
</evidence>
<sequence>MAQHFHKGILFYHQAAGQGNLYKSLGQVTECLTQMCDDLTLKLSKEEGDIAKFCDDLIEKQNGISYDVFFVLGGDGTVNELVNGVARNDLEIPIGIIPGGTFNDFTKTLNLSPRTPAAANELLNSKIKSFDVLKVNDTYALNFAGIGMMVQNSENVDANKKRILGKFSYVFTTLKVIANPETYQYTIKANNEEYSGETSMILIANGNYVGGSRIPLEDLSPCDGEMNIFIFKNHNMSLIKDFFQVKDSLRWNDITENIRLITTDEMKMETHPSTKIDIDGEIMFDTPVDIKLLKDKVKLLYIDVNN</sequence>
<keyword evidence="6" id="KW-0547">Nucleotide-binding</keyword>
<evidence type="ECO:0000256" key="4">
    <source>
        <dbReference type="ARBA" id="ARBA00022679"/>
    </source>
</evidence>
<dbReference type="GO" id="GO:0004143">
    <property type="term" value="F:ATP-dependent diacylglycerol kinase activity"/>
    <property type="evidence" value="ECO:0007669"/>
    <property type="project" value="TreeGrafter"/>
</dbReference>
<dbReference type="SMART" id="SM00046">
    <property type="entry name" value="DAGKc"/>
    <property type="match status" value="1"/>
</dbReference>
<evidence type="ECO:0000313" key="16">
    <source>
        <dbReference type="Proteomes" id="UP000293854"/>
    </source>
</evidence>
<dbReference type="KEGG" id="scv:A4G25_02230"/>
<dbReference type="Gene3D" id="3.40.50.10330">
    <property type="entry name" value="Probable inorganic polyphosphate/atp-NAD kinase, domain 1"/>
    <property type="match status" value="1"/>
</dbReference>
<feature type="domain" description="DAGKc" evidence="13">
    <location>
        <begin position="3"/>
        <end position="139"/>
    </location>
</feature>
<dbReference type="GO" id="GO:0005886">
    <property type="term" value="C:plasma membrane"/>
    <property type="evidence" value="ECO:0007669"/>
    <property type="project" value="TreeGrafter"/>
</dbReference>
<dbReference type="GeneID" id="93726666"/>
<dbReference type="PANTHER" id="PTHR12358:SF106">
    <property type="entry name" value="LIPID KINASE YEGS"/>
    <property type="match status" value="1"/>
</dbReference>
<evidence type="ECO:0000256" key="7">
    <source>
        <dbReference type="ARBA" id="ARBA00022777"/>
    </source>
</evidence>
<evidence type="ECO:0000259" key="13">
    <source>
        <dbReference type="PROSITE" id="PS50146"/>
    </source>
</evidence>
<dbReference type="GO" id="GO:0005524">
    <property type="term" value="F:ATP binding"/>
    <property type="evidence" value="ECO:0007669"/>
    <property type="project" value="UniProtKB-KW"/>
</dbReference>
<evidence type="ECO:0000256" key="10">
    <source>
        <dbReference type="ARBA" id="ARBA00023098"/>
    </source>
</evidence>
<keyword evidence="5" id="KW-0479">Metal-binding</keyword>
<dbReference type="PANTHER" id="PTHR12358">
    <property type="entry name" value="SPHINGOSINE KINASE"/>
    <property type="match status" value="1"/>
</dbReference>
<keyword evidence="7 15" id="KW-0418">Kinase</keyword>
<reference evidence="15 16" key="1">
    <citation type="submission" date="2018-11" db="EMBL/GenBank/DDBJ databases">
        <title>Genomic profiling of Staphylococcus species from a Poultry farm system in KwaZulu-Natal, South Africa.</title>
        <authorList>
            <person name="Amoako D.G."/>
            <person name="Somboro A.M."/>
            <person name="Abia A.L.K."/>
            <person name="Bester L.A."/>
            <person name="Essack S.Y."/>
        </authorList>
    </citation>
    <scope>NUCLEOTIDE SEQUENCE [LARGE SCALE GENOMIC DNA]</scope>
    <source>
        <strain evidence="15 16">SA11</strain>
    </source>
</reference>
<keyword evidence="17" id="KW-1185">Reference proteome</keyword>
<keyword evidence="11" id="KW-0594">Phospholipid biosynthesis</keyword>
<evidence type="ECO:0000256" key="8">
    <source>
        <dbReference type="ARBA" id="ARBA00022840"/>
    </source>
</evidence>
<dbReference type="SUPFAM" id="SSF111331">
    <property type="entry name" value="NAD kinase/diacylglycerol kinase-like"/>
    <property type="match status" value="1"/>
</dbReference>
<proteinExistence type="inferred from homology"/>
<protein>
    <submittedName>
        <fullName evidence="15">Diacylglycerol kinase family lipid kinase</fullName>
    </submittedName>
</protein>
<dbReference type="Pfam" id="PF19279">
    <property type="entry name" value="YegS_C"/>
    <property type="match status" value="1"/>
</dbReference>
<dbReference type="Pfam" id="PF00781">
    <property type="entry name" value="DAGK_cat"/>
    <property type="match status" value="1"/>
</dbReference>
<evidence type="ECO:0000256" key="2">
    <source>
        <dbReference type="ARBA" id="ARBA00005983"/>
    </source>
</evidence>
<evidence type="ECO:0000256" key="1">
    <source>
        <dbReference type="ARBA" id="ARBA00001946"/>
    </source>
</evidence>
<keyword evidence="4" id="KW-0808">Transferase</keyword>
<evidence type="ECO:0000313" key="17">
    <source>
        <dbReference type="Proteomes" id="UP000595942"/>
    </source>
</evidence>
<dbReference type="GO" id="GO:0008654">
    <property type="term" value="P:phospholipid biosynthetic process"/>
    <property type="evidence" value="ECO:0007669"/>
    <property type="project" value="UniProtKB-KW"/>
</dbReference>
<evidence type="ECO:0000256" key="9">
    <source>
        <dbReference type="ARBA" id="ARBA00022842"/>
    </source>
</evidence>
<accession>A0A143P8G3</accession>
<keyword evidence="9" id="KW-0460">Magnesium</keyword>
<keyword evidence="10" id="KW-0443">Lipid metabolism</keyword>
<name>A0A143P8G3_9STAP</name>
<dbReference type="InterPro" id="IPR001206">
    <property type="entry name" value="Diacylglycerol_kinase_cat_dom"/>
</dbReference>
<comment type="similarity">
    <text evidence="2">Belongs to the diacylglycerol/lipid kinase family.</text>
</comment>
<keyword evidence="3" id="KW-0444">Lipid biosynthesis</keyword>
<evidence type="ECO:0000256" key="5">
    <source>
        <dbReference type="ARBA" id="ARBA00022723"/>
    </source>
</evidence>
<dbReference type="InterPro" id="IPR045540">
    <property type="entry name" value="YegS/DAGK_C"/>
</dbReference>
<dbReference type="Proteomes" id="UP000595942">
    <property type="component" value="Chromosome"/>
</dbReference>
<evidence type="ECO:0000256" key="3">
    <source>
        <dbReference type="ARBA" id="ARBA00022516"/>
    </source>
</evidence>
<dbReference type="AlphaFoldDB" id="A0A143P8G3"/>
<gene>
    <name evidence="15" type="ORF">EIG99_01715</name>
    <name evidence="14" type="ORF">I6J05_03480</name>
</gene>
<dbReference type="InterPro" id="IPR005218">
    <property type="entry name" value="Diacylglycerol/lipid_kinase"/>
</dbReference>
<dbReference type="InterPro" id="IPR017438">
    <property type="entry name" value="ATP-NAD_kinase_N"/>
</dbReference>
<dbReference type="GO" id="GO:0046872">
    <property type="term" value="F:metal ion binding"/>
    <property type="evidence" value="ECO:0007669"/>
    <property type="project" value="UniProtKB-KW"/>
</dbReference>
<dbReference type="EMBL" id="CP068073">
    <property type="protein sequence ID" value="QQS83397.1"/>
    <property type="molecule type" value="Genomic_DNA"/>
</dbReference>
<dbReference type="OrthoDB" id="142078at2"/>
<dbReference type="Gene3D" id="2.60.200.40">
    <property type="match status" value="1"/>
</dbReference>
<evidence type="ECO:0000256" key="11">
    <source>
        <dbReference type="ARBA" id="ARBA00023209"/>
    </source>
</evidence>
<evidence type="ECO:0000313" key="14">
    <source>
        <dbReference type="EMBL" id="QQS83397.1"/>
    </source>
</evidence>
<dbReference type="Proteomes" id="UP000293854">
    <property type="component" value="Unassembled WGS sequence"/>
</dbReference>
<keyword evidence="12" id="KW-1208">Phospholipid metabolism</keyword>
<comment type="cofactor">
    <cofactor evidence="1">
        <name>Mg(2+)</name>
        <dbReference type="ChEBI" id="CHEBI:18420"/>
    </cofactor>
</comment>
<dbReference type="NCBIfam" id="TIGR00147">
    <property type="entry name" value="YegS/Rv2252/BmrU family lipid kinase"/>
    <property type="match status" value="1"/>
</dbReference>